<evidence type="ECO:0000256" key="4">
    <source>
        <dbReference type="ARBA" id="ARBA00022630"/>
    </source>
</evidence>
<accession>A0A4R5Q7M3</accession>
<dbReference type="Gene3D" id="3.30.450.20">
    <property type="entry name" value="PAS domain"/>
    <property type="match status" value="1"/>
</dbReference>
<dbReference type="OrthoDB" id="9813940at2"/>
<evidence type="ECO:0000256" key="8">
    <source>
        <dbReference type="ARBA" id="ARBA00022741"/>
    </source>
</evidence>
<dbReference type="Pfam" id="PF07536">
    <property type="entry name" value="HWE_HK"/>
    <property type="match status" value="1"/>
</dbReference>
<dbReference type="Pfam" id="PF00989">
    <property type="entry name" value="PAS"/>
    <property type="match status" value="1"/>
</dbReference>
<protein>
    <recommendedName>
        <fullName evidence="2">histidine kinase</fullName>
        <ecNumber evidence="2">2.7.13.3</ecNumber>
    </recommendedName>
</protein>
<dbReference type="GO" id="GO:0005524">
    <property type="term" value="F:ATP binding"/>
    <property type="evidence" value="ECO:0007669"/>
    <property type="project" value="UniProtKB-KW"/>
</dbReference>
<dbReference type="GO" id="GO:0006355">
    <property type="term" value="P:regulation of DNA-templated transcription"/>
    <property type="evidence" value="ECO:0007669"/>
    <property type="project" value="InterPro"/>
</dbReference>
<dbReference type="SUPFAM" id="SSF55785">
    <property type="entry name" value="PYP-like sensor domain (PAS domain)"/>
    <property type="match status" value="1"/>
</dbReference>
<keyword evidence="8" id="KW-0547">Nucleotide-binding</keyword>
<evidence type="ECO:0000313" key="15">
    <source>
        <dbReference type="Proteomes" id="UP000295096"/>
    </source>
</evidence>
<dbReference type="Gene3D" id="3.30.565.10">
    <property type="entry name" value="Histidine kinase-like ATPase, C-terminal domain"/>
    <property type="match status" value="1"/>
</dbReference>
<dbReference type="InterPro" id="IPR011102">
    <property type="entry name" value="Sig_transdc_His_kinase_HWE"/>
</dbReference>
<dbReference type="EC" id="2.7.13.3" evidence="2"/>
<feature type="domain" description="PAC" evidence="13">
    <location>
        <begin position="197"/>
        <end position="253"/>
    </location>
</feature>
<evidence type="ECO:0000256" key="9">
    <source>
        <dbReference type="ARBA" id="ARBA00022777"/>
    </source>
</evidence>
<dbReference type="InterPro" id="IPR000014">
    <property type="entry name" value="PAS"/>
</dbReference>
<keyword evidence="5" id="KW-0288">FMN</keyword>
<keyword evidence="15" id="KW-1185">Reference proteome</keyword>
<comment type="catalytic activity">
    <reaction evidence="1">
        <text>ATP + protein L-histidine = ADP + protein N-phospho-L-histidine.</text>
        <dbReference type="EC" id="2.7.13.3"/>
    </reaction>
</comment>
<dbReference type="AlphaFoldDB" id="A0A4R5Q7M3"/>
<evidence type="ECO:0000256" key="11">
    <source>
        <dbReference type="ARBA" id="ARBA00023026"/>
    </source>
</evidence>
<dbReference type="InterPro" id="IPR035965">
    <property type="entry name" value="PAS-like_dom_sf"/>
</dbReference>
<evidence type="ECO:0000256" key="2">
    <source>
        <dbReference type="ARBA" id="ARBA00012438"/>
    </source>
</evidence>
<keyword evidence="4" id="KW-0285">Flavoprotein</keyword>
<dbReference type="PANTHER" id="PTHR41523:SF8">
    <property type="entry name" value="ETHYLENE RESPONSE SENSOR PROTEIN"/>
    <property type="match status" value="1"/>
</dbReference>
<reference evidence="14 15" key="1">
    <citation type="journal article" date="2016" name="J. Microbiol.">
        <title>Dankookia rubra gen. nov., sp. nov., an alphaproteobacterium isolated from sediment of a shallow stream.</title>
        <authorList>
            <person name="Kim W.H."/>
            <person name="Kim D.H."/>
            <person name="Kang K."/>
            <person name="Ahn T.Y."/>
        </authorList>
    </citation>
    <scope>NUCLEOTIDE SEQUENCE [LARGE SCALE GENOMIC DNA]</scope>
    <source>
        <strain evidence="14 15">JCM30602</strain>
    </source>
</reference>
<keyword evidence="11" id="KW-0843">Virulence</keyword>
<gene>
    <name evidence="14" type="ORF">E2C06_32245</name>
</gene>
<sequence>MNGFDNASTSLAAVPALQDGSGARTRVAELEAEVSILRGALARLGVAADQVAGLDASELTREGTDHAADDASARLVAASAEARHGREMAAGRADLAASKADSEALRTASAALAESHAALRERDERLHLILDSAADYAIFTADLNRRVTSWNVGAERVLGWAEDEIVGQPADIIFTPEDRAAGRPEREAAIALAEGRAENERWHLRKDGTRFWGSGLAMPLRDPQAGPDAPPLGLLTVMRDHTERRQAEERRALLANELNHRVQNTLVVVQSLTLLATRDGSPDLSAFAATFQRRILSLARAHDVLTRQDWTGAPLAGVVRAGLAPLAIDAARVDLSDCEASNVFLPPGVALTLAMAVHELATNALRHGALLAPGGRVRVACLAPVGNGDEVRRNSVEWVERGGPPITGPPARRGFGLRLLGRGLTLQAGMAADLRFEPEGLRCTISLPELRGTPH</sequence>
<proteinExistence type="predicted"/>
<dbReference type="SMART" id="SM00911">
    <property type="entry name" value="HWE_HK"/>
    <property type="match status" value="1"/>
</dbReference>
<dbReference type="NCBIfam" id="TIGR00229">
    <property type="entry name" value="sensory_box"/>
    <property type="match status" value="1"/>
</dbReference>
<keyword evidence="10" id="KW-0067">ATP-binding</keyword>
<evidence type="ECO:0000256" key="10">
    <source>
        <dbReference type="ARBA" id="ARBA00022840"/>
    </source>
</evidence>
<comment type="caution">
    <text evidence="14">The sequence shown here is derived from an EMBL/GenBank/DDBJ whole genome shotgun (WGS) entry which is preliminary data.</text>
</comment>
<dbReference type="Proteomes" id="UP000295096">
    <property type="component" value="Unassembled WGS sequence"/>
</dbReference>
<dbReference type="GO" id="GO:0004673">
    <property type="term" value="F:protein histidine kinase activity"/>
    <property type="evidence" value="ECO:0007669"/>
    <property type="project" value="UniProtKB-EC"/>
</dbReference>
<keyword evidence="7" id="KW-0677">Repeat</keyword>
<dbReference type="InterPro" id="IPR013767">
    <property type="entry name" value="PAS_fold"/>
</dbReference>
<dbReference type="CDD" id="cd00130">
    <property type="entry name" value="PAS"/>
    <property type="match status" value="1"/>
</dbReference>
<dbReference type="SUPFAM" id="SSF55874">
    <property type="entry name" value="ATPase domain of HSP90 chaperone/DNA topoisomerase II/histidine kinase"/>
    <property type="match status" value="1"/>
</dbReference>
<evidence type="ECO:0000259" key="13">
    <source>
        <dbReference type="PROSITE" id="PS50113"/>
    </source>
</evidence>
<dbReference type="PROSITE" id="PS50113">
    <property type="entry name" value="PAC"/>
    <property type="match status" value="1"/>
</dbReference>
<organism evidence="14 15">
    <name type="scientific">Dankookia rubra</name>
    <dbReference type="NCBI Taxonomy" id="1442381"/>
    <lineage>
        <taxon>Bacteria</taxon>
        <taxon>Pseudomonadati</taxon>
        <taxon>Pseudomonadota</taxon>
        <taxon>Alphaproteobacteria</taxon>
        <taxon>Acetobacterales</taxon>
        <taxon>Roseomonadaceae</taxon>
        <taxon>Dankookia</taxon>
    </lineage>
</organism>
<name>A0A4R5Q7M3_9PROT</name>
<evidence type="ECO:0000256" key="6">
    <source>
        <dbReference type="ARBA" id="ARBA00022679"/>
    </source>
</evidence>
<evidence type="ECO:0000259" key="12">
    <source>
        <dbReference type="PROSITE" id="PS50112"/>
    </source>
</evidence>
<keyword evidence="3" id="KW-0597">Phosphoprotein</keyword>
<dbReference type="EMBL" id="SMSJ01000116">
    <property type="protein sequence ID" value="TDH58489.1"/>
    <property type="molecule type" value="Genomic_DNA"/>
</dbReference>
<evidence type="ECO:0000256" key="7">
    <source>
        <dbReference type="ARBA" id="ARBA00022737"/>
    </source>
</evidence>
<evidence type="ECO:0000313" key="14">
    <source>
        <dbReference type="EMBL" id="TDH58489.1"/>
    </source>
</evidence>
<dbReference type="InterPro" id="IPR000700">
    <property type="entry name" value="PAS-assoc_C"/>
</dbReference>
<feature type="domain" description="PAS" evidence="12">
    <location>
        <begin position="122"/>
        <end position="193"/>
    </location>
</feature>
<evidence type="ECO:0000256" key="1">
    <source>
        <dbReference type="ARBA" id="ARBA00000085"/>
    </source>
</evidence>
<dbReference type="RefSeq" id="WP_133292675.1">
    <property type="nucleotide sequence ID" value="NZ_SMSJ01000116.1"/>
</dbReference>
<dbReference type="SMART" id="SM00091">
    <property type="entry name" value="PAS"/>
    <property type="match status" value="1"/>
</dbReference>
<evidence type="ECO:0000256" key="3">
    <source>
        <dbReference type="ARBA" id="ARBA00022553"/>
    </source>
</evidence>
<dbReference type="InterPro" id="IPR036890">
    <property type="entry name" value="HATPase_C_sf"/>
</dbReference>
<keyword evidence="6" id="KW-0808">Transferase</keyword>
<keyword evidence="9" id="KW-0418">Kinase</keyword>
<dbReference type="PROSITE" id="PS50112">
    <property type="entry name" value="PAS"/>
    <property type="match status" value="1"/>
</dbReference>
<dbReference type="PANTHER" id="PTHR41523">
    <property type="entry name" value="TWO-COMPONENT SYSTEM SENSOR PROTEIN"/>
    <property type="match status" value="1"/>
</dbReference>
<evidence type="ECO:0000256" key="5">
    <source>
        <dbReference type="ARBA" id="ARBA00022643"/>
    </source>
</evidence>